<dbReference type="EC" id="2.5.1.75" evidence="10"/>
<evidence type="ECO:0000313" key="15">
    <source>
        <dbReference type="Proteomes" id="UP000435649"/>
    </source>
</evidence>
<dbReference type="NCBIfam" id="TIGR00174">
    <property type="entry name" value="miaA"/>
    <property type="match status" value="1"/>
</dbReference>
<sequence>MKITESTVSADPIVVIMGPTASGKSALALELARKRGGEIVSVDSMQFYRGLEIGTAQPTAEEQMEIPHHLVGCFDFHERIDVFMFQRLADAAIAEIRQRGRLPVLAGGTGLYLRALLYGLDDLPADPGLRKELDAAYDSEAGETALKRRMAELDPAGLARWENCRRRLIRALEVRLLTGKSILELQKNPFDRLRYPVRAWRLDPEPEVLRERIARRARRMLETGWIEEAERAIASGLLETPTAHQALGYRLIAEHLAGRFDFEELHARISTATWQLARRQRTWFRHQHPEAEPLRSGASVPETA</sequence>
<dbReference type="SUPFAM" id="SSF52540">
    <property type="entry name" value="P-loop containing nucleoside triphosphate hydrolases"/>
    <property type="match status" value="2"/>
</dbReference>
<evidence type="ECO:0000256" key="9">
    <source>
        <dbReference type="ARBA" id="ARBA00049563"/>
    </source>
</evidence>
<evidence type="ECO:0000256" key="11">
    <source>
        <dbReference type="RuleBase" id="RU003783"/>
    </source>
</evidence>
<comment type="function">
    <text evidence="2 10 12">Catalyzes the transfer of a dimethylallyl group onto the adenine at position 37 in tRNAs that read codons beginning with uridine, leading to the formation of N6-(dimethylallyl)adenosine (i(6)A).</text>
</comment>
<evidence type="ECO:0000256" key="13">
    <source>
        <dbReference type="RuleBase" id="RU003785"/>
    </source>
</evidence>
<evidence type="ECO:0000313" key="14">
    <source>
        <dbReference type="EMBL" id="MST96991.1"/>
    </source>
</evidence>
<evidence type="ECO:0000256" key="12">
    <source>
        <dbReference type="RuleBase" id="RU003784"/>
    </source>
</evidence>
<evidence type="ECO:0000256" key="7">
    <source>
        <dbReference type="ARBA" id="ARBA00022840"/>
    </source>
</evidence>
<comment type="catalytic activity">
    <reaction evidence="9 10 11">
        <text>adenosine(37) in tRNA + dimethylallyl diphosphate = N(6)-dimethylallyladenosine(37) in tRNA + diphosphate</text>
        <dbReference type="Rhea" id="RHEA:26482"/>
        <dbReference type="Rhea" id="RHEA-COMP:10162"/>
        <dbReference type="Rhea" id="RHEA-COMP:10375"/>
        <dbReference type="ChEBI" id="CHEBI:33019"/>
        <dbReference type="ChEBI" id="CHEBI:57623"/>
        <dbReference type="ChEBI" id="CHEBI:74411"/>
        <dbReference type="ChEBI" id="CHEBI:74415"/>
        <dbReference type="EC" id="2.5.1.75"/>
    </reaction>
</comment>
<comment type="similarity">
    <text evidence="3 10 13">Belongs to the IPP transferase family.</text>
</comment>
<comment type="caution">
    <text evidence="14">The sequence shown here is derived from an EMBL/GenBank/DDBJ whole genome shotgun (WGS) entry which is preliminary data.</text>
</comment>
<dbReference type="HAMAP" id="MF_00185">
    <property type="entry name" value="IPP_trans"/>
    <property type="match status" value="1"/>
</dbReference>
<evidence type="ECO:0000256" key="5">
    <source>
        <dbReference type="ARBA" id="ARBA00022694"/>
    </source>
</evidence>
<dbReference type="GO" id="GO:0052381">
    <property type="term" value="F:tRNA dimethylallyltransferase activity"/>
    <property type="evidence" value="ECO:0007669"/>
    <property type="project" value="UniProtKB-UniRule"/>
</dbReference>
<dbReference type="AlphaFoldDB" id="A0A844G2X5"/>
<comment type="subunit">
    <text evidence="10">Monomer.</text>
</comment>
<feature type="site" description="Interaction with substrate tRNA" evidence="10">
    <location>
        <position position="130"/>
    </location>
</feature>
<keyword evidence="6 10" id="KW-0547">Nucleotide-binding</keyword>
<feature type="site" description="Interaction with substrate tRNA" evidence="10">
    <location>
        <position position="109"/>
    </location>
</feature>
<feature type="binding site" evidence="10">
    <location>
        <begin position="18"/>
        <end position="25"/>
    </location>
    <ligand>
        <name>ATP</name>
        <dbReference type="ChEBI" id="CHEBI:30616"/>
    </ligand>
</feature>
<evidence type="ECO:0000256" key="3">
    <source>
        <dbReference type="ARBA" id="ARBA00005842"/>
    </source>
</evidence>
<evidence type="ECO:0000256" key="4">
    <source>
        <dbReference type="ARBA" id="ARBA00022679"/>
    </source>
</evidence>
<evidence type="ECO:0000256" key="1">
    <source>
        <dbReference type="ARBA" id="ARBA00001946"/>
    </source>
</evidence>
<evidence type="ECO:0000256" key="10">
    <source>
        <dbReference type="HAMAP-Rule" id="MF_00185"/>
    </source>
</evidence>
<dbReference type="Proteomes" id="UP000435649">
    <property type="component" value="Unassembled WGS sequence"/>
</dbReference>
<dbReference type="Gene3D" id="3.40.50.300">
    <property type="entry name" value="P-loop containing nucleotide triphosphate hydrolases"/>
    <property type="match status" value="1"/>
</dbReference>
<comment type="caution">
    <text evidence="10">Lacks conserved residue(s) required for the propagation of feature annotation.</text>
</comment>
<keyword evidence="4 10" id="KW-0808">Transferase</keyword>
<dbReference type="EMBL" id="VUNS01000006">
    <property type="protein sequence ID" value="MST96991.1"/>
    <property type="molecule type" value="Genomic_DNA"/>
</dbReference>
<proteinExistence type="inferred from homology"/>
<feature type="region of interest" description="Interaction with substrate tRNA" evidence="10">
    <location>
        <begin position="43"/>
        <end position="46"/>
    </location>
</feature>
<dbReference type="Pfam" id="PF01715">
    <property type="entry name" value="IPPT"/>
    <property type="match status" value="1"/>
</dbReference>
<dbReference type="GO" id="GO:0006400">
    <property type="term" value="P:tRNA modification"/>
    <property type="evidence" value="ECO:0007669"/>
    <property type="project" value="TreeGrafter"/>
</dbReference>
<dbReference type="PANTHER" id="PTHR11088:SF60">
    <property type="entry name" value="TRNA DIMETHYLALLYLTRANSFERASE"/>
    <property type="match status" value="1"/>
</dbReference>
<dbReference type="InterPro" id="IPR018022">
    <property type="entry name" value="IPT"/>
</dbReference>
<keyword evidence="15" id="KW-1185">Reference proteome</keyword>
<feature type="binding site" evidence="10">
    <location>
        <begin position="20"/>
        <end position="25"/>
    </location>
    <ligand>
        <name>substrate</name>
    </ligand>
</feature>
<accession>A0A844G2X5</accession>
<keyword evidence="8 10" id="KW-0460">Magnesium</keyword>
<dbReference type="Gene3D" id="1.10.20.140">
    <property type="match status" value="1"/>
</dbReference>
<name>A0A844G2X5_9BACT</name>
<dbReference type="InterPro" id="IPR039657">
    <property type="entry name" value="Dimethylallyltransferase"/>
</dbReference>
<reference evidence="14 15" key="1">
    <citation type="submission" date="2019-08" db="EMBL/GenBank/DDBJ databases">
        <title>In-depth cultivation of the pig gut microbiome towards novel bacterial diversity and tailored functional studies.</title>
        <authorList>
            <person name="Wylensek D."/>
            <person name="Hitch T.C.A."/>
            <person name="Clavel T."/>
        </authorList>
    </citation>
    <scope>NUCLEOTIDE SEQUENCE [LARGE SCALE GENOMIC DNA]</scope>
    <source>
        <strain evidence="14 15">BBE-744-WT-12</strain>
    </source>
</reference>
<organism evidence="14 15">
    <name type="scientific">Victivallis lenta</name>
    <dbReference type="NCBI Taxonomy" id="2606640"/>
    <lineage>
        <taxon>Bacteria</taxon>
        <taxon>Pseudomonadati</taxon>
        <taxon>Lentisphaerota</taxon>
        <taxon>Lentisphaeria</taxon>
        <taxon>Victivallales</taxon>
        <taxon>Victivallaceae</taxon>
        <taxon>Victivallis</taxon>
    </lineage>
</organism>
<evidence type="ECO:0000256" key="2">
    <source>
        <dbReference type="ARBA" id="ARBA00003213"/>
    </source>
</evidence>
<dbReference type="GO" id="GO:0005524">
    <property type="term" value="F:ATP binding"/>
    <property type="evidence" value="ECO:0007669"/>
    <property type="project" value="UniProtKB-UniRule"/>
</dbReference>
<evidence type="ECO:0000256" key="6">
    <source>
        <dbReference type="ARBA" id="ARBA00022741"/>
    </source>
</evidence>
<keyword evidence="7 10" id="KW-0067">ATP-binding</keyword>
<evidence type="ECO:0000256" key="8">
    <source>
        <dbReference type="ARBA" id="ARBA00022842"/>
    </source>
</evidence>
<dbReference type="PANTHER" id="PTHR11088">
    <property type="entry name" value="TRNA DIMETHYLALLYLTRANSFERASE"/>
    <property type="match status" value="1"/>
</dbReference>
<dbReference type="InterPro" id="IPR027417">
    <property type="entry name" value="P-loop_NTPase"/>
</dbReference>
<gene>
    <name evidence="10 14" type="primary">miaA</name>
    <name evidence="14" type="ORF">FYJ85_08020</name>
</gene>
<comment type="cofactor">
    <cofactor evidence="1 10">
        <name>Mg(2+)</name>
        <dbReference type="ChEBI" id="CHEBI:18420"/>
    </cofactor>
</comment>
<keyword evidence="5 10" id="KW-0819">tRNA processing</keyword>
<protein>
    <recommendedName>
        <fullName evidence="10">tRNA dimethylallyltransferase</fullName>
        <ecNumber evidence="10">2.5.1.75</ecNumber>
    </recommendedName>
    <alternativeName>
        <fullName evidence="10">Dimethylallyl diphosphate:tRNA dimethylallyltransferase</fullName>
        <shortName evidence="10">DMAPP:tRNA dimethylallyltransferase</shortName>
        <shortName evidence="10">DMATase</shortName>
    </alternativeName>
    <alternativeName>
        <fullName evidence="10">Isopentenyl-diphosphate:tRNA isopentenyltransferase</fullName>
        <shortName evidence="10">IPP transferase</shortName>
        <shortName evidence="10">IPPT</shortName>
        <shortName evidence="10">IPTase</shortName>
    </alternativeName>
</protein>